<sequence>MLAKRPRISRRGGSDQSRGSQFLMSATMSAPWLPSTSSLRTSHPAARNGLHMLPVPSNRLRSVLRPGPGRGSGVGVCRGDVIEPGARCGGRRSSLQLTDSVNRANPGGPRCAERERAVVSMSRLLLFVIVRLLSVARLSLRCLAAKCPGVILSKGERRPSSVQASQARLPQGQSPILSGTLARPDIAASRDYRWRACWTGSTPKPLSSALGRLASAWIPGVGERVSQAVLVLLGEPKGFKSIAQCVNSARHLLTSMARTRRNTCSTP</sequence>
<reference evidence="1" key="1">
    <citation type="submission" date="2023-07" db="EMBL/GenBank/DDBJ databases">
        <title>Chromosome-level Genome Assembly of Striped Snakehead (Channa striata).</title>
        <authorList>
            <person name="Liu H."/>
        </authorList>
    </citation>
    <scope>NUCLEOTIDE SEQUENCE</scope>
    <source>
        <strain evidence="1">Gz</strain>
        <tissue evidence="1">Muscle</tissue>
    </source>
</reference>
<accession>A0AA88LEK6</accession>
<evidence type="ECO:0000313" key="1">
    <source>
        <dbReference type="EMBL" id="KAK2813053.1"/>
    </source>
</evidence>
<dbReference type="EMBL" id="JAUPFM010000111">
    <property type="protein sequence ID" value="KAK2813053.1"/>
    <property type="molecule type" value="Genomic_DNA"/>
</dbReference>
<gene>
    <name evidence="1" type="ORF">Q5P01_000918</name>
</gene>
<comment type="caution">
    <text evidence="1">The sequence shown here is derived from an EMBL/GenBank/DDBJ whole genome shotgun (WGS) entry which is preliminary data.</text>
</comment>
<dbReference type="Proteomes" id="UP001187415">
    <property type="component" value="Unassembled WGS sequence"/>
</dbReference>
<proteinExistence type="predicted"/>
<keyword evidence="2" id="KW-1185">Reference proteome</keyword>
<protein>
    <submittedName>
        <fullName evidence="1">Uncharacterized protein</fullName>
    </submittedName>
</protein>
<name>A0AA88LEK6_CHASR</name>
<evidence type="ECO:0000313" key="2">
    <source>
        <dbReference type="Proteomes" id="UP001187415"/>
    </source>
</evidence>
<dbReference type="AlphaFoldDB" id="A0AA88LEK6"/>
<organism evidence="1 2">
    <name type="scientific">Channa striata</name>
    <name type="common">Snakehead murrel</name>
    <name type="synonym">Ophicephalus striatus</name>
    <dbReference type="NCBI Taxonomy" id="64152"/>
    <lineage>
        <taxon>Eukaryota</taxon>
        <taxon>Metazoa</taxon>
        <taxon>Chordata</taxon>
        <taxon>Craniata</taxon>
        <taxon>Vertebrata</taxon>
        <taxon>Euteleostomi</taxon>
        <taxon>Actinopterygii</taxon>
        <taxon>Neopterygii</taxon>
        <taxon>Teleostei</taxon>
        <taxon>Neoteleostei</taxon>
        <taxon>Acanthomorphata</taxon>
        <taxon>Anabantaria</taxon>
        <taxon>Anabantiformes</taxon>
        <taxon>Channoidei</taxon>
        <taxon>Channidae</taxon>
        <taxon>Channa</taxon>
    </lineage>
</organism>